<dbReference type="Proteomes" id="UP001589858">
    <property type="component" value="Unassembled WGS sequence"/>
</dbReference>
<keyword evidence="2" id="KW-1185">Reference proteome</keyword>
<organism evidence="1 2">
    <name type="scientific">Novosphingobium clariflavum</name>
    <dbReference type="NCBI Taxonomy" id="2029884"/>
    <lineage>
        <taxon>Bacteria</taxon>
        <taxon>Pseudomonadati</taxon>
        <taxon>Pseudomonadota</taxon>
        <taxon>Alphaproteobacteria</taxon>
        <taxon>Sphingomonadales</taxon>
        <taxon>Sphingomonadaceae</taxon>
        <taxon>Novosphingobium</taxon>
    </lineage>
</organism>
<sequence>MIAFIVVGIAAAIWKGGQANPEGTGSLSKKLARLESDVRTVKRDVSGVVSSVDAQAKKTDAIEHQIQDIERRSAKASDIERLERLVVEQGRQNAELRSEIAKISEAGEQRGKQLDRLYDFIVQKGMNA</sequence>
<evidence type="ECO:0000313" key="2">
    <source>
        <dbReference type="Proteomes" id="UP001589858"/>
    </source>
</evidence>
<evidence type="ECO:0000313" key="1">
    <source>
        <dbReference type="EMBL" id="MFC0686416.1"/>
    </source>
</evidence>
<reference evidence="1 2" key="1">
    <citation type="submission" date="2024-09" db="EMBL/GenBank/DDBJ databases">
        <authorList>
            <person name="Sun Q."/>
            <person name="Mori K."/>
        </authorList>
    </citation>
    <scope>NUCLEOTIDE SEQUENCE [LARGE SCALE GENOMIC DNA]</scope>
    <source>
        <strain evidence="1 2">CICC 11035S</strain>
    </source>
</reference>
<accession>A0ABV6SBM2</accession>
<dbReference type="RefSeq" id="WP_267223878.1">
    <property type="nucleotide sequence ID" value="NZ_JAPCWC010000028.1"/>
</dbReference>
<name>A0ABV6SBM2_9SPHN</name>
<protein>
    <submittedName>
        <fullName evidence="1">Uncharacterized protein</fullName>
    </submittedName>
</protein>
<proteinExistence type="predicted"/>
<dbReference type="EMBL" id="JBHLTM010000067">
    <property type="protein sequence ID" value="MFC0686416.1"/>
    <property type="molecule type" value="Genomic_DNA"/>
</dbReference>
<comment type="caution">
    <text evidence="1">The sequence shown here is derived from an EMBL/GenBank/DDBJ whole genome shotgun (WGS) entry which is preliminary data.</text>
</comment>
<gene>
    <name evidence="1" type="ORF">ACFFF8_17665</name>
</gene>